<reference evidence="11 12" key="1">
    <citation type="journal article" date="2010" name="Science">
        <title>Genomic comparison of the ants Camponotus floridanus and Harpegnathos saltator.</title>
        <authorList>
            <person name="Bonasio R."/>
            <person name="Zhang G."/>
            <person name="Ye C."/>
            <person name="Mutti N.S."/>
            <person name="Fang X."/>
            <person name="Qin N."/>
            <person name="Donahue G."/>
            <person name="Yang P."/>
            <person name="Li Q."/>
            <person name="Li C."/>
            <person name="Zhang P."/>
            <person name="Huang Z."/>
            <person name="Berger S.L."/>
            <person name="Reinberg D."/>
            <person name="Wang J."/>
            <person name="Liebig J."/>
        </authorList>
    </citation>
    <scope>NUCLEOTIDE SEQUENCE [LARGE SCALE GENOMIC DNA]</scope>
    <source>
        <strain evidence="11 12">Hsal</strain>
    </source>
</reference>
<dbReference type="InterPro" id="IPR043429">
    <property type="entry name" value="ArtM/GltK/GlnP/TcyL/YhdX-like"/>
</dbReference>
<accession>A0A1U9JTH2</accession>
<evidence type="ECO:0000313" key="11">
    <source>
        <dbReference type="EMBL" id="AQS41157.1"/>
    </source>
</evidence>
<feature type="transmembrane region" description="Helical" evidence="9">
    <location>
        <begin position="20"/>
        <end position="44"/>
    </location>
</feature>
<keyword evidence="5" id="KW-0997">Cell inner membrane</keyword>
<dbReference type="AlphaFoldDB" id="A0A1U9JTH2"/>
<feature type="domain" description="ABC transmembrane type-1" evidence="10">
    <location>
        <begin position="18"/>
        <end position="215"/>
    </location>
</feature>
<keyword evidence="7 9" id="KW-1133">Transmembrane helix</keyword>
<keyword evidence="4" id="KW-1003">Cell membrane</keyword>
<dbReference type="GO" id="GO:0022857">
    <property type="term" value="F:transmembrane transporter activity"/>
    <property type="evidence" value="ECO:0007669"/>
    <property type="project" value="InterPro"/>
</dbReference>
<dbReference type="InterPro" id="IPR000515">
    <property type="entry name" value="MetI-like"/>
</dbReference>
<evidence type="ECO:0000256" key="4">
    <source>
        <dbReference type="ARBA" id="ARBA00022475"/>
    </source>
</evidence>
<keyword evidence="8 9" id="KW-0472">Membrane</keyword>
<evidence type="ECO:0000256" key="8">
    <source>
        <dbReference type="ARBA" id="ARBA00023136"/>
    </source>
</evidence>
<dbReference type="PROSITE" id="PS50928">
    <property type="entry name" value="ABC_TM1"/>
    <property type="match status" value="1"/>
</dbReference>
<comment type="similarity">
    <text evidence="2">Belongs to the binding-protein-dependent transport system permease family. HisMQ subfamily.</text>
</comment>
<keyword evidence="12" id="KW-1185">Reference proteome</keyword>
<dbReference type="Pfam" id="PF00528">
    <property type="entry name" value="BPD_transp_1"/>
    <property type="match status" value="1"/>
</dbReference>
<comment type="subcellular location">
    <subcellularLocation>
        <location evidence="1">Cell inner membrane</location>
        <topology evidence="1">Multi-pass membrane protein</topology>
    </subcellularLocation>
    <subcellularLocation>
        <location evidence="9">Cell membrane</location>
        <topology evidence="9">Multi-pass membrane protein</topology>
    </subcellularLocation>
</comment>
<dbReference type="GO" id="GO:0006865">
    <property type="term" value="P:amino acid transport"/>
    <property type="evidence" value="ECO:0007669"/>
    <property type="project" value="TreeGrafter"/>
</dbReference>
<feature type="transmembrane region" description="Helical" evidence="9">
    <location>
        <begin position="56"/>
        <end position="77"/>
    </location>
</feature>
<feature type="transmembrane region" description="Helical" evidence="9">
    <location>
        <begin position="152"/>
        <end position="177"/>
    </location>
</feature>
<evidence type="ECO:0000256" key="1">
    <source>
        <dbReference type="ARBA" id="ARBA00004429"/>
    </source>
</evidence>
<name>A0A1U9JTH2_9HYPH</name>
<organism evidence="11 12">
    <name type="scientific">Candidatus Tokpelaia hoelldobleri</name>
    <dbReference type="NCBI Taxonomy" id="1902579"/>
    <lineage>
        <taxon>Bacteria</taxon>
        <taxon>Pseudomonadati</taxon>
        <taxon>Pseudomonadota</taxon>
        <taxon>Alphaproteobacteria</taxon>
        <taxon>Hyphomicrobiales</taxon>
        <taxon>Candidatus Tokpelaia</taxon>
    </lineage>
</organism>
<feature type="transmembrane region" description="Helical" evidence="9">
    <location>
        <begin position="197"/>
        <end position="218"/>
    </location>
</feature>
<dbReference type="PANTHER" id="PTHR30614">
    <property type="entry name" value="MEMBRANE COMPONENT OF AMINO ACID ABC TRANSPORTER"/>
    <property type="match status" value="1"/>
</dbReference>
<proteinExistence type="inferred from homology"/>
<keyword evidence="6 9" id="KW-0812">Transmembrane</keyword>
<feature type="transmembrane region" description="Helical" evidence="9">
    <location>
        <begin position="97"/>
        <end position="119"/>
    </location>
</feature>
<dbReference type="InterPro" id="IPR035906">
    <property type="entry name" value="MetI-like_sf"/>
</dbReference>
<protein>
    <submittedName>
        <fullName evidence="11">Octopine transport system permease protein OccM</fullName>
    </submittedName>
</protein>
<gene>
    <name evidence="11" type="primary">occM</name>
    <name evidence="11" type="ORF">BHV28_04450</name>
</gene>
<evidence type="ECO:0000256" key="6">
    <source>
        <dbReference type="ARBA" id="ARBA00022692"/>
    </source>
</evidence>
<keyword evidence="3 9" id="KW-0813">Transport</keyword>
<evidence type="ECO:0000256" key="2">
    <source>
        <dbReference type="ARBA" id="ARBA00010072"/>
    </source>
</evidence>
<dbReference type="KEGG" id="thd:BHV28_04450"/>
<dbReference type="Gene3D" id="1.10.3720.10">
    <property type="entry name" value="MetI-like"/>
    <property type="match status" value="1"/>
</dbReference>
<dbReference type="PANTHER" id="PTHR30614:SF10">
    <property type="entry name" value="ARGININE ABC TRANSPORTER PERMEASE PROTEIN ARTM"/>
    <property type="match status" value="1"/>
</dbReference>
<evidence type="ECO:0000256" key="9">
    <source>
        <dbReference type="RuleBase" id="RU363032"/>
    </source>
</evidence>
<evidence type="ECO:0000256" key="3">
    <source>
        <dbReference type="ARBA" id="ARBA00022448"/>
    </source>
</evidence>
<sequence>MLSYEVLLKSFPFVLSGLKLTVILTVCSFVIGQVLALPLGLALYSRRWWLRVPAAFYTFIIRGSPLLVQIYIIYYGFSQFPAVRDSIFWPVLKEPFYCALLAIGLNSAAYMAEIIAGALRKIPPGQQEACLSLGLPNRYKFRDVLLPQMYRAIFPMIGSEMILVLKASALASAITLMEMIGMAKLFFSRAYTPFEPFIAAGILYLLIGLVISIAFRVLEKRLFIPASAGSWNPLKR</sequence>
<evidence type="ECO:0000313" key="12">
    <source>
        <dbReference type="Proteomes" id="UP000188912"/>
    </source>
</evidence>
<evidence type="ECO:0000256" key="5">
    <source>
        <dbReference type="ARBA" id="ARBA00022519"/>
    </source>
</evidence>
<dbReference type="InterPro" id="IPR010065">
    <property type="entry name" value="AA_ABC_transptr_permease_3TM"/>
</dbReference>
<dbReference type="CDD" id="cd06261">
    <property type="entry name" value="TM_PBP2"/>
    <property type="match status" value="1"/>
</dbReference>
<dbReference type="Proteomes" id="UP000188912">
    <property type="component" value="Chromosome"/>
</dbReference>
<dbReference type="EMBL" id="CP017315">
    <property type="protein sequence ID" value="AQS41157.1"/>
    <property type="molecule type" value="Genomic_DNA"/>
</dbReference>
<evidence type="ECO:0000256" key="7">
    <source>
        <dbReference type="ARBA" id="ARBA00022989"/>
    </source>
</evidence>
<dbReference type="NCBIfam" id="TIGR01726">
    <property type="entry name" value="HEQRo_perm_3TM"/>
    <property type="match status" value="1"/>
</dbReference>
<dbReference type="SUPFAM" id="SSF161098">
    <property type="entry name" value="MetI-like"/>
    <property type="match status" value="1"/>
</dbReference>
<dbReference type="STRING" id="1902579.BHV28_04450"/>
<reference evidence="11 12" key="2">
    <citation type="journal article" date="2016" name="Sci. Rep.">
        <title>The genome of Rhizobiales bacteria in predatory ants reveals urease gene functions but no genes for nitrogen fixation.</title>
        <authorList>
            <person name="Neuvonen M.M."/>
            <person name="Tamarit D."/>
            <person name="Naslund K."/>
            <person name="Liebig J."/>
            <person name="Feldhaar H."/>
            <person name="Moran N.A."/>
            <person name="Guy L."/>
            <person name="Andersson S.G."/>
        </authorList>
    </citation>
    <scope>NUCLEOTIDE SEQUENCE [LARGE SCALE GENOMIC DNA]</scope>
    <source>
        <strain evidence="11 12">Hsal</strain>
    </source>
</reference>
<dbReference type="GO" id="GO:0043190">
    <property type="term" value="C:ATP-binding cassette (ABC) transporter complex"/>
    <property type="evidence" value="ECO:0007669"/>
    <property type="project" value="InterPro"/>
</dbReference>
<evidence type="ECO:0000259" key="10">
    <source>
        <dbReference type="PROSITE" id="PS50928"/>
    </source>
</evidence>